<dbReference type="GO" id="GO:0003677">
    <property type="term" value="F:DNA binding"/>
    <property type="evidence" value="ECO:0007669"/>
    <property type="project" value="UniProtKB-KW"/>
</dbReference>
<dbReference type="InterPro" id="IPR003488">
    <property type="entry name" value="DprA"/>
</dbReference>
<dbReference type="Pfam" id="PF02481">
    <property type="entry name" value="DNA_processg_A"/>
    <property type="match status" value="1"/>
</dbReference>
<evidence type="ECO:0000259" key="2">
    <source>
        <dbReference type="Pfam" id="PF02481"/>
    </source>
</evidence>
<dbReference type="RefSeq" id="WP_038605050.1">
    <property type="nucleotide sequence ID" value="NZ_CP008944.1"/>
</dbReference>
<comment type="similarity">
    <text evidence="1">Belongs to the DprA/Smf family.</text>
</comment>
<evidence type="ECO:0000313" key="3">
    <source>
        <dbReference type="EMBL" id="AIG63959.1"/>
    </source>
</evidence>
<gene>
    <name evidence="3" type="ORF">CATYP_04050</name>
</gene>
<dbReference type="Proteomes" id="UP000028504">
    <property type="component" value="Chromosome"/>
</dbReference>
<dbReference type="SUPFAM" id="SSF102405">
    <property type="entry name" value="MCP/YpsA-like"/>
    <property type="match status" value="1"/>
</dbReference>
<name>A0ABN4DF86_9CORY</name>
<keyword evidence="4" id="KW-1185">Reference proteome</keyword>
<proteinExistence type="inferred from homology"/>
<dbReference type="Gene3D" id="3.40.50.450">
    <property type="match status" value="1"/>
</dbReference>
<dbReference type="InterPro" id="IPR057666">
    <property type="entry name" value="DrpA_SLOG"/>
</dbReference>
<dbReference type="PANTHER" id="PTHR43022:SF1">
    <property type="entry name" value="PROTEIN SMF"/>
    <property type="match status" value="1"/>
</dbReference>
<organism evidence="3 4">
    <name type="scientific">Corynebacterium atypicum</name>
    <dbReference type="NCBI Taxonomy" id="191610"/>
    <lineage>
        <taxon>Bacteria</taxon>
        <taxon>Bacillati</taxon>
        <taxon>Actinomycetota</taxon>
        <taxon>Actinomycetes</taxon>
        <taxon>Mycobacteriales</taxon>
        <taxon>Corynebacteriaceae</taxon>
        <taxon>Corynebacterium</taxon>
    </lineage>
</organism>
<feature type="domain" description="Smf/DprA SLOG" evidence="2">
    <location>
        <begin position="113"/>
        <end position="307"/>
    </location>
</feature>
<dbReference type="NCBIfam" id="TIGR00732">
    <property type="entry name" value="dprA"/>
    <property type="match status" value="1"/>
</dbReference>
<reference evidence="3 4" key="1">
    <citation type="submission" date="2014-07" db="EMBL/GenBank/DDBJ databases">
        <title>Complete genome sequence of Corynebacterium atypicum DSM 44849: identifiction of the mycolic acid biosynthesis genes.</title>
        <authorList>
            <person name="Tippelt A."/>
            <person name="Mollmann S."/>
            <person name="Albersmeier A."/>
            <person name="Jaenicke S."/>
            <person name="Ruckert C."/>
            <person name="Tauch A."/>
        </authorList>
    </citation>
    <scope>NUCLEOTIDE SEQUENCE [LARGE SCALE GENOMIC DNA]</scope>
    <source>
        <strain evidence="3 4">R2070</strain>
    </source>
</reference>
<dbReference type="EMBL" id="CP008944">
    <property type="protein sequence ID" value="AIG63959.1"/>
    <property type="molecule type" value="Genomic_DNA"/>
</dbReference>
<accession>A0ABN4DF86</accession>
<evidence type="ECO:0000313" key="4">
    <source>
        <dbReference type="Proteomes" id="UP000028504"/>
    </source>
</evidence>
<keyword evidence="3" id="KW-0238">DNA-binding</keyword>
<protein>
    <submittedName>
        <fullName evidence="3">DNA-binding protein</fullName>
    </submittedName>
</protein>
<dbReference type="PANTHER" id="PTHR43022">
    <property type="entry name" value="PROTEIN SMF"/>
    <property type="match status" value="1"/>
</dbReference>
<sequence>MSSKDVDVAFAYLSRVLEGPSRELSDLLARGWEPVVLAQAVRDRDPSLGKLLAKTSARAHVEQAEQDLKAAAAIGARLIYPGHPEWPEEVLGQAFSFAASGISQHLRSYQADAVAPHALWVRGGDVRSLSSQAVAVVGTRAVIRYGAQATRMIAGGLAKQQWTIVSGGALGIDTHAHEAALAHGAPTIAVAACGIDRCYPKRNEGLFHRIVDSGGAVVTEYPPQTTPQRHRFLTRNRLVAALGRGTVVVEAAWRSGALNTLSWAEGLGRVCMAVPGPVTHAGSLGRHQRIRDGAAELVTSAAEVRELIEPVGASDVQAQYELDFSGDAVQKLSRNELRVFDALEPGRGRETQEVATTAGLPLPLTVYLLVALMRAGLARIDGELWHRGDAAEP</sequence>
<evidence type="ECO:0000256" key="1">
    <source>
        <dbReference type="ARBA" id="ARBA00006525"/>
    </source>
</evidence>